<reference evidence="2 3" key="1">
    <citation type="journal article" date="2020" name="Nature">
        <title>Six reference-quality genomes reveal evolution of bat adaptations.</title>
        <authorList>
            <person name="Jebb D."/>
            <person name="Huang Z."/>
            <person name="Pippel M."/>
            <person name="Hughes G.M."/>
            <person name="Lavrichenko K."/>
            <person name="Devanna P."/>
            <person name="Winkler S."/>
            <person name="Jermiin L.S."/>
            <person name="Skirmuntt E.C."/>
            <person name="Katzourakis A."/>
            <person name="Burkitt-Gray L."/>
            <person name="Ray D.A."/>
            <person name="Sullivan K.A.M."/>
            <person name="Roscito J.G."/>
            <person name="Kirilenko B.M."/>
            <person name="Davalos L.M."/>
            <person name="Corthals A.P."/>
            <person name="Power M.L."/>
            <person name="Jones G."/>
            <person name="Ransome R.D."/>
            <person name="Dechmann D.K.N."/>
            <person name="Locatelli A.G."/>
            <person name="Puechmaille S.J."/>
            <person name="Fedrigo O."/>
            <person name="Jarvis E.D."/>
            <person name="Hiller M."/>
            <person name="Vernes S.C."/>
            <person name="Myers E.W."/>
            <person name="Teeling E.C."/>
        </authorList>
    </citation>
    <scope>NUCLEOTIDE SEQUENCE [LARGE SCALE GENOMIC DNA]</scope>
    <source>
        <strain evidence="2">Bat1K_MPI-CBG_1</strain>
    </source>
</reference>
<feature type="region of interest" description="Disordered" evidence="1">
    <location>
        <begin position="105"/>
        <end position="124"/>
    </location>
</feature>
<evidence type="ECO:0000313" key="3">
    <source>
        <dbReference type="Proteomes" id="UP000664940"/>
    </source>
</evidence>
<comment type="caution">
    <text evidence="2">The sequence shown here is derived from an EMBL/GenBank/DDBJ whole genome shotgun (WGS) entry which is preliminary data.</text>
</comment>
<dbReference type="EMBL" id="JABVXQ010000006">
    <property type="protein sequence ID" value="KAF6104320.1"/>
    <property type="molecule type" value="Genomic_DNA"/>
</dbReference>
<name>A0A834E1M8_9CHIR</name>
<accession>A0A834E1M8</accession>
<proteinExistence type="predicted"/>
<protein>
    <submittedName>
        <fullName evidence="2">Uncharacterized protein</fullName>
    </submittedName>
</protein>
<gene>
    <name evidence="2" type="ORF">HJG60_011292</name>
</gene>
<evidence type="ECO:0000256" key="1">
    <source>
        <dbReference type="SAM" id="MobiDB-lite"/>
    </source>
</evidence>
<evidence type="ECO:0000313" key="2">
    <source>
        <dbReference type="EMBL" id="KAF6104320.1"/>
    </source>
</evidence>
<dbReference type="Proteomes" id="UP000664940">
    <property type="component" value="Unassembled WGS sequence"/>
</dbReference>
<organism evidence="2 3">
    <name type="scientific">Phyllostomus discolor</name>
    <name type="common">pale spear-nosed bat</name>
    <dbReference type="NCBI Taxonomy" id="89673"/>
    <lineage>
        <taxon>Eukaryota</taxon>
        <taxon>Metazoa</taxon>
        <taxon>Chordata</taxon>
        <taxon>Craniata</taxon>
        <taxon>Vertebrata</taxon>
        <taxon>Euteleostomi</taxon>
        <taxon>Mammalia</taxon>
        <taxon>Eutheria</taxon>
        <taxon>Laurasiatheria</taxon>
        <taxon>Chiroptera</taxon>
        <taxon>Yangochiroptera</taxon>
        <taxon>Phyllostomidae</taxon>
        <taxon>Phyllostominae</taxon>
        <taxon>Phyllostomus</taxon>
    </lineage>
</organism>
<feature type="compositionally biased region" description="Low complexity" evidence="1">
    <location>
        <begin position="107"/>
        <end position="124"/>
    </location>
</feature>
<sequence length="124" mass="13866">MGRTQVRLSLAYTTQKTPEPVHLVDSYRPHWSTTTLPHIADPPQRAEVSGQQPVLAADWLRYLSPIDYQEQSRLNYKRRVYSAHTKGTSQVLSLGDRRGCATGVYRTPTTLGHTTKTGSHSSST</sequence>
<dbReference type="AlphaFoldDB" id="A0A834E1M8"/>